<evidence type="ECO:0000313" key="2">
    <source>
        <dbReference type="EMBL" id="KUI56542.1"/>
    </source>
</evidence>
<dbReference type="Pfam" id="PF06985">
    <property type="entry name" value="HET"/>
    <property type="match status" value="1"/>
</dbReference>
<dbReference type="PANTHER" id="PTHR33112">
    <property type="entry name" value="DOMAIN PROTEIN, PUTATIVE-RELATED"/>
    <property type="match status" value="1"/>
</dbReference>
<dbReference type="AlphaFoldDB" id="A0A194UXT1"/>
<keyword evidence="3" id="KW-1185">Reference proteome</keyword>
<dbReference type="Proteomes" id="UP000078576">
    <property type="component" value="Unassembled WGS sequence"/>
</dbReference>
<dbReference type="EMBL" id="KN714690">
    <property type="protein sequence ID" value="KUI56542.1"/>
    <property type="molecule type" value="Genomic_DNA"/>
</dbReference>
<organism evidence="2 3">
    <name type="scientific">Cytospora mali</name>
    <name type="common">Apple Valsa canker fungus</name>
    <name type="synonym">Valsa mali</name>
    <dbReference type="NCBI Taxonomy" id="578113"/>
    <lineage>
        <taxon>Eukaryota</taxon>
        <taxon>Fungi</taxon>
        <taxon>Dikarya</taxon>
        <taxon>Ascomycota</taxon>
        <taxon>Pezizomycotina</taxon>
        <taxon>Sordariomycetes</taxon>
        <taxon>Sordariomycetidae</taxon>
        <taxon>Diaporthales</taxon>
        <taxon>Cytosporaceae</taxon>
        <taxon>Cytospora</taxon>
    </lineage>
</organism>
<dbReference type="OrthoDB" id="2958217at2759"/>
<feature type="domain" description="Heterokaryon incompatibility" evidence="1">
    <location>
        <begin position="200"/>
        <end position="363"/>
    </location>
</feature>
<dbReference type="PANTHER" id="PTHR33112:SF16">
    <property type="entry name" value="HETEROKARYON INCOMPATIBILITY DOMAIN-CONTAINING PROTEIN"/>
    <property type="match status" value="1"/>
</dbReference>
<dbReference type="InterPro" id="IPR010730">
    <property type="entry name" value="HET"/>
</dbReference>
<evidence type="ECO:0000313" key="3">
    <source>
        <dbReference type="Proteomes" id="UP000078576"/>
    </source>
</evidence>
<reference evidence="3" key="1">
    <citation type="submission" date="2014-12" db="EMBL/GenBank/DDBJ databases">
        <title>Genome Sequence of Valsa Canker Pathogens Uncovers a Specific Adaption of Colonization on Woody Bark.</title>
        <authorList>
            <person name="Yin Z."/>
            <person name="Liu H."/>
            <person name="Gao X."/>
            <person name="Li Z."/>
            <person name="Song N."/>
            <person name="Ke X."/>
            <person name="Dai Q."/>
            <person name="Wu Y."/>
            <person name="Sun Y."/>
            <person name="Xu J.-R."/>
            <person name="Kang Z.K."/>
            <person name="Wang L."/>
            <person name="Huang L."/>
        </authorList>
    </citation>
    <scope>NUCLEOTIDE SEQUENCE [LARGE SCALE GENOMIC DNA]</scope>
    <source>
        <strain evidence="3">SXYL134</strain>
    </source>
</reference>
<accession>A0A194UXT1</accession>
<dbReference type="STRING" id="694573.A0A194UXT1"/>
<evidence type="ECO:0000259" key="1">
    <source>
        <dbReference type="Pfam" id="PF06985"/>
    </source>
</evidence>
<sequence>MSTSSLSTSSSRSAARLCERCQILNYDDEDDCLKIAKDGTPFLALHSDVEAWSTRFEVSKLPPNTSRFEDDLPDLPGLKRSSEEGCDFCRLLRAVIIESSYEHHGAVVIEMCYAWDHDNCNGLTAFVVKLYNVFGMQDVRGKGSIVFKVESNDGVNGCHPFVYNSFLPTRLLDLNVDPHSEKLDARLMETADGLQSYPRYAALSYCWGSVADATKQLKTTRDNLQQMKRLIPEASMTQAIKDAIRVCKALSIQYLWVDSLCIIQDSLDASDWERESMSMALLYKHALVTFAALSSSSCDESFLGRNRRHVEVDFHSKLQPGIHGTFNLVASGHSPYRFPHAESWPSLDVDASKLRTRGWTLQEWAASERKLLFGASMIHFCCGGIAKSENGMSTRFASNNGLSEIIELHNPYYADDFARSRMHDIWWEILEDYGPRQFTKPEDRLPALSGMARIFAE</sequence>
<protein>
    <recommendedName>
        <fullName evidence="1">Heterokaryon incompatibility domain-containing protein</fullName>
    </recommendedName>
</protein>
<gene>
    <name evidence="2" type="ORF">VP1G_03929</name>
</gene>
<proteinExistence type="predicted"/>
<name>A0A194UXT1_CYTMA</name>